<feature type="transmembrane region" description="Helical" evidence="1">
    <location>
        <begin position="31"/>
        <end position="51"/>
    </location>
</feature>
<keyword evidence="1" id="KW-0472">Membrane</keyword>
<reference evidence="3" key="1">
    <citation type="submission" date="2023-07" db="EMBL/GenBank/DDBJ databases">
        <authorList>
            <person name="Yue Y."/>
        </authorList>
    </citation>
    <scope>NUCLEOTIDE SEQUENCE [LARGE SCALE GENOMIC DNA]</scope>
    <source>
        <strain evidence="3">D23</strain>
    </source>
</reference>
<gene>
    <name evidence="2" type="ORF">LBU54_12495</name>
</gene>
<organism evidence="2 3">
    <name type="scientific">Winogradskyella alexanderae</name>
    <dbReference type="NCBI Taxonomy" id="2877123"/>
    <lineage>
        <taxon>Bacteria</taxon>
        <taxon>Pseudomonadati</taxon>
        <taxon>Bacteroidota</taxon>
        <taxon>Flavobacteriia</taxon>
        <taxon>Flavobacteriales</taxon>
        <taxon>Flavobacteriaceae</taxon>
        <taxon>Winogradskyella</taxon>
    </lineage>
</organism>
<evidence type="ECO:0000313" key="3">
    <source>
        <dbReference type="Proteomes" id="UP001198901"/>
    </source>
</evidence>
<sequence>MKTSPFLYIAITTLLLITITIMSAMDFPFGWVFYLTVLGQIFLVIMVYKVLTDDYTTNKTFEHFYEDRPIEPIEVKAENEFEKIKLR</sequence>
<evidence type="ECO:0000313" key="2">
    <source>
        <dbReference type="EMBL" id="MCA0133407.1"/>
    </source>
</evidence>
<protein>
    <submittedName>
        <fullName evidence="2">Uncharacterized protein</fullName>
    </submittedName>
</protein>
<keyword evidence="1" id="KW-1133">Transmembrane helix</keyword>
<feature type="transmembrane region" description="Helical" evidence="1">
    <location>
        <begin position="7"/>
        <end position="25"/>
    </location>
</feature>
<accession>A0ABS7XTR2</accession>
<dbReference type="EMBL" id="JAIUJR010000008">
    <property type="protein sequence ID" value="MCA0133407.1"/>
    <property type="molecule type" value="Genomic_DNA"/>
</dbReference>
<comment type="caution">
    <text evidence="2">The sequence shown here is derived from an EMBL/GenBank/DDBJ whole genome shotgun (WGS) entry which is preliminary data.</text>
</comment>
<proteinExistence type="predicted"/>
<name>A0ABS7XTR2_9FLAO</name>
<dbReference type="RefSeq" id="WP_224530263.1">
    <property type="nucleotide sequence ID" value="NZ_JAIUJR010000008.1"/>
</dbReference>
<evidence type="ECO:0000256" key="1">
    <source>
        <dbReference type="SAM" id="Phobius"/>
    </source>
</evidence>
<keyword evidence="1" id="KW-0812">Transmembrane</keyword>
<dbReference type="Proteomes" id="UP001198901">
    <property type="component" value="Unassembled WGS sequence"/>
</dbReference>
<keyword evidence="3" id="KW-1185">Reference proteome</keyword>